<keyword evidence="2" id="KW-1185">Reference proteome</keyword>
<dbReference type="Proteomes" id="UP001527181">
    <property type="component" value="Unassembled WGS sequence"/>
</dbReference>
<dbReference type="EMBL" id="JAMDNP010000034">
    <property type="protein sequence ID" value="MCY9762414.1"/>
    <property type="molecule type" value="Genomic_DNA"/>
</dbReference>
<name>A0ABT4H187_PAEAL</name>
<dbReference type="GeneID" id="94491515"/>
<comment type="caution">
    <text evidence="1">The sequence shown here is derived from an EMBL/GenBank/DDBJ whole genome shotgun (WGS) entry which is preliminary data.</text>
</comment>
<dbReference type="SUPFAM" id="SSF56059">
    <property type="entry name" value="Glutathione synthetase ATP-binding domain-like"/>
    <property type="match status" value="1"/>
</dbReference>
<accession>A0ABT4H187</accession>
<gene>
    <name evidence="1" type="ORF">M5X12_17740</name>
</gene>
<dbReference type="RefSeq" id="WP_005550965.1">
    <property type="nucleotide sequence ID" value="NZ_JAMDLX010000003.1"/>
</dbReference>
<sequence>MSDNRIGILFSARMLREFINGKLKFESTHLYEEAARQYGLVPCFFRIEDVHLRQMEVDAYVKGPSGYVRCRMPVPSVIHNRAIYKRSFLHARVRSLVQANIILFNEVNRYRKISIYNLLRTDPLLVTHLPKTLVATSSAISDFMTRYGALILKPDNSSVGLGLTKTERTSKGWRTTYMLRTSAGRARWRTVDLPAGELPAAVKRDMLKKVYLVQQLLPLARYKGRPFDLRVSVQRDGSKQWQITGIIGKVAPPYTFVTNAARGGTTYRFEQLAASSFPHLAIDVLRDRICRFSLRIASRLSKSLPQLADLGLDIGLSPEGLPLFIECNGKDQRYGFREAHLLDCWKATYANPIAYGAALLHQIKG</sequence>
<evidence type="ECO:0000313" key="2">
    <source>
        <dbReference type="Proteomes" id="UP001527181"/>
    </source>
</evidence>
<reference evidence="1 2" key="1">
    <citation type="submission" date="2022-05" db="EMBL/GenBank/DDBJ databases">
        <title>Genome Sequencing of Bee-Associated Microbes.</title>
        <authorList>
            <person name="Dunlap C."/>
        </authorList>
    </citation>
    <scope>NUCLEOTIDE SEQUENCE [LARGE SCALE GENOMIC DNA]</scope>
    <source>
        <strain evidence="1 2">NRRL B-04010</strain>
    </source>
</reference>
<dbReference type="Pfam" id="PF14398">
    <property type="entry name" value="ATPgrasp_YheCD"/>
    <property type="match status" value="1"/>
</dbReference>
<dbReference type="InterPro" id="IPR026838">
    <property type="entry name" value="YheC/D"/>
</dbReference>
<organism evidence="1 2">
    <name type="scientific">Paenibacillus alvei</name>
    <name type="common">Bacillus alvei</name>
    <dbReference type="NCBI Taxonomy" id="44250"/>
    <lineage>
        <taxon>Bacteria</taxon>
        <taxon>Bacillati</taxon>
        <taxon>Bacillota</taxon>
        <taxon>Bacilli</taxon>
        <taxon>Bacillales</taxon>
        <taxon>Paenibacillaceae</taxon>
        <taxon>Paenibacillus</taxon>
    </lineage>
</organism>
<proteinExistence type="predicted"/>
<protein>
    <submittedName>
        <fullName evidence="1">YheC/YheD family protein</fullName>
    </submittedName>
</protein>
<evidence type="ECO:0000313" key="1">
    <source>
        <dbReference type="EMBL" id="MCY9762414.1"/>
    </source>
</evidence>